<name>A0A371CK01_9APHY</name>
<feature type="region of interest" description="Disordered" evidence="1">
    <location>
        <begin position="800"/>
        <end position="830"/>
    </location>
</feature>
<dbReference type="AlphaFoldDB" id="A0A371CK01"/>
<dbReference type="Proteomes" id="UP000256964">
    <property type="component" value="Unassembled WGS sequence"/>
</dbReference>
<reference evidence="2 3" key="1">
    <citation type="journal article" date="2018" name="Biotechnol. Biofuels">
        <title>Integrative visual omics of the white-rot fungus Polyporus brumalis exposes the biotechnological potential of its oxidative enzymes for delignifying raw plant biomass.</title>
        <authorList>
            <person name="Miyauchi S."/>
            <person name="Rancon A."/>
            <person name="Drula E."/>
            <person name="Hage H."/>
            <person name="Chaduli D."/>
            <person name="Favel A."/>
            <person name="Grisel S."/>
            <person name="Henrissat B."/>
            <person name="Herpoel-Gimbert I."/>
            <person name="Ruiz-Duenas F.J."/>
            <person name="Chevret D."/>
            <person name="Hainaut M."/>
            <person name="Lin J."/>
            <person name="Wang M."/>
            <person name="Pangilinan J."/>
            <person name="Lipzen A."/>
            <person name="Lesage-Meessen L."/>
            <person name="Navarro D."/>
            <person name="Riley R."/>
            <person name="Grigoriev I.V."/>
            <person name="Zhou S."/>
            <person name="Raouche S."/>
            <person name="Rosso M.N."/>
        </authorList>
    </citation>
    <scope>NUCLEOTIDE SEQUENCE [LARGE SCALE GENOMIC DNA]</scope>
    <source>
        <strain evidence="2 3">BRFM 1820</strain>
    </source>
</reference>
<feature type="compositionally biased region" description="Acidic residues" evidence="1">
    <location>
        <begin position="819"/>
        <end position="830"/>
    </location>
</feature>
<evidence type="ECO:0000256" key="1">
    <source>
        <dbReference type="SAM" id="MobiDB-lite"/>
    </source>
</evidence>
<evidence type="ECO:0000313" key="2">
    <source>
        <dbReference type="EMBL" id="RDX40613.1"/>
    </source>
</evidence>
<proteinExistence type="predicted"/>
<accession>A0A371CK01</accession>
<protein>
    <submittedName>
        <fullName evidence="2">Uncharacterized protein</fullName>
    </submittedName>
</protein>
<gene>
    <name evidence="2" type="ORF">OH76DRAFT_1365964</name>
</gene>
<organism evidence="2 3">
    <name type="scientific">Lentinus brumalis</name>
    <dbReference type="NCBI Taxonomy" id="2498619"/>
    <lineage>
        <taxon>Eukaryota</taxon>
        <taxon>Fungi</taxon>
        <taxon>Dikarya</taxon>
        <taxon>Basidiomycota</taxon>
        <taxon>Agaricomycotina</taxon>
        <taxon>Agaricomycetes</taxon>
        <taxon>Polyporales</taxon>
        <taxon>Polyporaceae</taxon>
        <taxon>Lentinus</taxon>
    </lineage>
</organism>
<dbReference type="OrthoDB" id="3236156at2759"/>
<dbReference type="EMBL" id="KZ857545">
    <property type="protein sequence ID" value="RDX40613.1"/>
    <property type="molecule type" value="Genomic_DNA"/>
</dbReference>
<dbReference type="STRING" id="139420.A0A371CK01"/>
<sequence length="830" mass="91291">MRVRIHALRKRGDALRKKVQRAPEQQARAISRAVEAATATTPAQNIFCFKEKGVVSDPVRELVRDLIALGVRVRHVNGVISTVAGAAGLTVVGGISERTAARTMGEPWIAHQMQTVELVGESEGMSTITLSGDGTGLKNIQHNARHLVVNKGDVHREHVLGVSTAANHTAETQAAGWKDIASSYYNAYNNSPHGKENPQDSRTFASCISGAMTDHAEDQKKLVRTELFTWKVEEDLQLRGAQVFAEGRMSLADPEFLGILAEETAAAVTRAGGAAAWAVLGEEELEVRDQEVTRAILHRVGAHEFKSLSEEEQRLARLFVHGGCSMHKDLNAAKGAYAGLAAYWKENGLEEPVLLMNRDNGAAAASGNSQARTRAVESSRGGAVKLTELAGALFRHKDDKKGQQDAFRFYFYATTGKLLTFPDTSNTRFGSIGDASTVLIVHHQRVCEFLEQIRDKKETGQWNHLEANVHLGMGNIPTVTELAVLSIYSQTVSHPYMRYVRGPDRPNHLNLGPLHERVKQHVKRVSEDPDLVLGESQVSSDSTLDGNEWDNPEAFHVIRKLIPILPHLRGALAAAFKRAFETWGRFAEEFKPGGVIAQLSDVEKGRAFMASTNDVNEGLLGAARVTLQHNPNMSLVQFNARVTYARNDGRTYIHNLGDKNRKHLRGEWRVVDASGQEKKRKLDIAAAIAKAAADKRAVRAATRAKKTARLREVLETTPIRDPTMIHSRVTNSTLKQQLSWHRTFVDTGPKDEKQIPRVSDLPNKEAMLPALVAAIGRYNDSEILQARAEDNLSRVKKEVEKAMRPQASAGVLGGGLGLDADEEDEDEEDE</sequence>
<evidence type="ECO:0000313" key="3">
    <source>
        <dbReference type="Proteomes" id="UP000256964"/>
    </source>
</evidence>
<keyword evidence="3" id="KW-1185">Reference proteome</keyword>